<name>A0A6P7G719_DIAVI</name>
<dbReference type="GO" id="GO:0005681">
    <property type="term" value="C:spliceosomal complex"/>
    <property type="evidence" value="ECO:0007669"/>
    <property type="project" value="UniProtKB-KW"/>
</dbReference>
<keyword evidence="13" id="KW-0694">RNA-binding</keyword>
<feature type="compositionally biased region" description="Basic and acidic residues" evidence="18">
    <location>
        <begin position="55"/>
        <end position="66"/>
    </location>
</feature>
<dbReference type="PANTHER" id="PTHR13434">
    <property type="entry name" value="PROTEIN CASC3"/>
    <property type="match status" value="1"/>
</dbReference>
<dbReference type="GO" id="GO:0006397">
    <property type="term" value="P:mRNA processing"/>
    <property type="evidence" value="ECO:0007669"/>
    <property type="project" value="UniProtKB-KW"/>
</dbReference>
<dbReference type="GO" id="GO:0030425">
    <property type="term" value="C:dendrite"/>
    <property type="evidence" value="ECO:0007669"/>
    <property type="project" value="UniProtKB-SubCell"/>
</dbReference>
<dbReference type="PANTHER" id="PTHR13434:SF0">
    <property type="entry name" value="PROTEIN CASC3"/>
    <property type="match status" value="1"/>
</dbReference>
<feature type="compositionally biased region" description="Basic and acidic residues" evidence="18">
    <location>
        <begin position="221"/>
        <end position="271"/>
    </location>
</feature>
<evidence type="ECO:0000256" key="2">
    <source>
        <dbReference type="ARBA" id="ARBA00004279"/>
    </source>
</evidence>
<feature type="compositionally biased region" description="Polar residues" evidence="18">
    <location>
        <begin position="411"/>
        <end position="433"/>
    </location>
</feature>
<proteinExistence type="inferred from homology"/>
<evidence type="ECO:0000256" key="5">
    <source>
        <dbReference type="ARBA" id="ARBA00009548"/>
    </source>
</evidence>
<dbReference type="RefSeq" id="XP_028140663.1">
    <property type="nucleotide sequence ID" value="XM_028284862.1"/>
</dbReference>
<dbReference type="Pfam" id="PF09405">
    <property type="entry name" value="Btz"/>
    <property type="match status" value="1"/>
</dbReference>
<gene>
    <name evidence="20" type="primary">LOC114334772</name>
</gene>
<feature type="compositionally biased region" description="Acidic residues" evidence="18">
    <location>
        <begin position="120"/>
        <end position="129"/>
    </location>
</feature>
<keyword evidence="17" id="KW-0966">Cell projection</keyword>
<organism evidence="20">
    <name type="scientific">Diabrotica virgifera virgifera</name>
    <name type="common">western corn rootworm</name>
    <dbReference type="NCBI Taxonomy" id="50390"/>
    <lineage>
        <taxon>Eukaryota</taxon>
        <taxon>Metazoa</taxon>
        <taxon>Ecdysozoa</taxon>
        <taxon>Arthropoda</taxon>
        <taxon>Hexapoda</taxon>
        <taxon>Insecta</taxon>
        <taxon>Pterygota</taxon>
        <taxon>Neoptera</taxon>
        <taxon>Endopterygota</taxon>
        <taxon>Coleoptera</taxon>
        <taxon>Polyphaga</taxon>
        <taxon>Cucujiformia</taxon>
        <taxon>Chrysomeloidea</taxon>
        <taxon>Chrysomelidae</taxon>
        <taxon>Galerucinae</taxon>
        <taxon>Diabroticina</taxon>
        <taxon>Diabroticites</taxon>
        <taxon>Diabrotica</taxon>
    </lineage>
</organism>
<evidence type="ECO:0000256" key="13">
    <source>
        <dbReference type="ARBA" id="ARBA00022884"/>
    </source>
</evidence>
<evidence type="ECO:0000256" key="14">
    <source>
        <dbReference type="ARBA" id="ARBA00023161"/>
    </source>
</evidence>
<feature type="compositionally biased region" description="Acidic residues" evidence="18">
    <location>
        <begin position="67"/>
        <end position="83"/>
    </location>
</feature>
<dbReference type="SMART" id="SM01044">
    <property type="entry name" value="Btz"/>
    <property type="match status" value="1"/>
</dbReference>
<feature type="region of interest" description="Disordered" evidence="18">
    <location>
        <begin position="1"/>
        <end position="162"/>
    </location>
</feature>
<comment type="similarity">
    <text evidence="5">Belongs to the CASC3 family.</text>
</comment>
<keyword evidence="16" id="KW-0539">Nucleus</keyword>
<dbReference type="AlphaFoldDB" id="A0A6P7G719"/>
<reference evidence="20" key="1">
    <citation type="submission" date="2025-08" db="UniProtKB">
        <authorList>
            <consortium name="RefSeq"/>
        </authorList>
    </citation>
    <scope>IDENTIFICATION</scope>
    <source>
        <tissue evidence="20">Whole insect</tissue>
    </source>
</reference>
<dbReference type="GO" id="GO:0008380">
    <property type="term" value="P:RNA splicing"/>
    <property type="evidence" value="ECO:0007669"/>
    <property type="project" value="UniProtKB-KW"/>
</dbReference>
<feature type="compositionally biased region" description="Acidic residues" evidence="18">
    <location>
        <begin position="39"/>
        <end position="54"/>
    </location>
</feature>
<keyword evidence="9" id="KW-0507">mRNA processing</keyword>
<keyword evidence="7" id="KW-0813">Transport</keyword>
<evidence type="ECO:0000256" key="15">
    <source>
        <dbReference type="ARBA" id="ARBA00023187"/>
    </source>
</evidence>
<dbReference type="GO" id="GO:0051028">
    <property type="term" value="P:mRNA transport"/>
    <property type="evidence" value="ECO:0007669"/>
    <property type="project" value="UniProtKB-KW"/>
</dbReference>
<dbReference type="GO" id="GO:0035145">
    <property type="term" value="C:exon-exon junction complex"/>
    <property type="evidence" value="ECO:0007669"/>
    <property type="project" value="InterPro"/>
</dbReference>
<evidence type="ECO:0000256" key="12">
    <source>
        <dbReference type="ARBA" id="ARBA00022845"/>
    </source>
</evidence>
<dbReference type="GO" id="GO:0000184">
    <property type="term" value="P:nuclear-transcribed mRNA catabolic process, nonsense-mediated decay"/>
    <property type="evidence" value="ECO:0007669"/>
    <property type="project" value="UniProtKB-KW"/>
</dbReference>
<keyword evidence="14" id="KW-0866">Nonsense-mediated mRNA decay</keyword>
<evidence type="ECO:0000259" key="19">
    <source>
        <dbReference type="SMART" id="SM01044"/>
    </source>
</evidence>
<feature type="compositionally biased region" description="Basic and acidic residues" evidence="18">
    <location>
        <begin position="130"/>
        <end position="162"/>
    </location>
</feature>
<sequence length="624" mass="70416">MDPITVQAATATEESDNTFATSEKETDTAFPENNSGDNSEYDSADADSYSEEDENVKVRSRASDLDEHSDDDSLILEREEGDGQESTPSKKVDDDEDKKNPQYIPKRGTFYEHDDRTLEENEEAIEEEAEKDKDGKKKIWQDQKERWSHDRFNEPEQQPKSRAELIAIYGYDIRNEEGPPRARRRRKYGRGPNKYTRNWEDEEAYTKPAPVRKEKKNLNRKSREEFPPLVRDTSETNEERYDLGITAKVDEESQFRKVETRNEPPVDRDRTYPPPRAENSLNNSSSQDNYNNKGNQSRVGSGRISGSVKEFNEAEYNGFTTKSRNARNRKSTPQKILPAKGRPKDDFIQSQNFYTSNKNNDLEKDMSKLNIDEGNGNKSSTGRSSFNNNANNQRQSSVPPRLQGEQKGSKRYSSIRQKSLPETNTPPLTNFQHPPTYYPNEYNQQSVPSPTQPIIHQNAAILSSTAQVAHVSALQPAALPQQVPVTAAPLLQAATFAPQAYAPPPPAFIQPGPVAGPPFIPGPPNPQLLNFVQSQPTFPPNFQGYQQPFNNVTPPTELYQPQGGITYYSADQQLAQQRQIHQKRPKAAIPIVAPPSYEKKEDNGNGHQQGGHAQIENDSVVEVQ</sequence>
<evidence type="ECO:0000313" key="20">
    <source>
        <dbReference type="RefSeq" id="XP_028140663.1"/>
    </source>
</evidence>
<evidence type="ECO:0000256" key="1">
    <source>
        <dbReference type="ARBA" id="ARBA00004210"/>
    </source>
</evidence>
<dbReference type="GO" id="GO:0016607">
    <property type="term" value="C:nuclear speck"/>
    <property type="evidence" value="ECO:0007669"/>
    <property type="project" value="UniProtKB-SubCell"/>
</dbReference>
<evidence type="ECO:0000256" key="16">
    <source>
        <dbReference type="ARBA" id="ARBA00023242"/>
    </source>
</evidence>
<evidence type="ECO:0000256" key="7">
    <source>
        <dbReference type="ARBA" id="ARBA00022448"/>
    </source>
</evidence>
<accession>A0A6P7G719</accession>
<keyword evidence="12" id="KW-0810">Translation regulation</keyword>
<feature type="compositionally biased region" description="Basic and acidic residues" evidence="18">
    <location>
        <begin position="109"/>
        <end position="119"/>
    </location>
</feature>
<keyword evidence="8" id="KW-0963">Cytoplasm</keyword>
<evidence type="ECO:0000256" key="4">
    <source>
        <dbReference type="ARBA" id="ARBA00004556"/>
    </source>
</evidence>
<keyword evidence="10" id="KW-0747">Spliceosome</keyword>
<feature type="compositionally biased region" description="Polar residues" evidence="18">
    <location>
        <begin position="279"/>
        <end position="296"/>
    </location>
</feature>
<keyword evidence="15" id="KW-0508">mRNA splicing</keyword>
<feature type="region of interest" description="Disordered" evidence="18">
    <location>
        <begin position="592"/>
        <end position="624"/>
    </location>
</feature>
<dbReference type="GO" id="GO:0003729">
    <property type="term" value="F:mRNA binding"/>
    <property type="evidence" value="ECO:0007669"/>
    <property type="project" value="InterPro"/>
</dbReference>
<dbReference type="InParanoid" id="A0A6P7G719"/>
<evidence type="ECO:0000256" key="3">
    <source>
        <dbReference type="ARBA" id="ARBA00004324"/>
    </source>
</evidence>
<evidence type="ECO:0000256" key="9">
    <source>
        <dbReference type="ARBA" id="ARBA00022664"/>
    </source>
</evidence>
<dbReference type="GO" id="GO:0006417">
    <property type="term" value="P:regulation of translation"/>
    <property type="evidence" value="ECO:0007669"/>
    <property type="project" value="UniProtKB-KW"/>
</dbReference>
<feature type="compositionally biased region" description="Polar residues" evidence="18">
    <location>
        <begin position="348"/>
        <end position="359"/>
    </location>
</feature>
<dbReference type="FunCoup" id="A0A6P7G719">
    <property type="interactions" value="1414"/>
</dbReference>
<dbReference type="InterPro" id="IPR018545">
    <property type="entry name" value="Btz_dom"/>
</dbReference>
<dbReference type="GO" id="GO:0010494">
    <property type="term" value="C:cytoplasmic stress granule"/>
    <property type="evidence" value="ECO:0007669"/>
    <property type="project" value="UniProtKB-SubCell"/>
</dbReference>
<keyword evidence="11" id="KW-0509">mRNA transport</keyword>
<feature type="domain" description="Btz" evidence="19">
    <location>
        <begin position="73"/>
        <end position="178"/>
    </location>
</feature>
<dbReference type="GO" id="GO:0048471">
    <property type="term" value="C:perinuclear region of cytoplasm"/>
    <property type="evidence" value="ECO:0007669"/>
    <property type="project" value="UniProtKB-SubCell"/>
</dbReference>
<dbReference type="InterPro" id="IPR028544">
    <property type="entry name" value="CASC3"/>
</dbReference>
<feature type="compositionally biased region" description="Basic and acidic residues" evidence="18">
    <location>
        <begin position="88"/>
        <end position="100"/>
    </location>
</feature>
<feature type="compositionally biased region" description="Basic and acidic residues" evidence="18">
    <location>
        <begin position="360"/>
        <end position="371"/>
    </location>
</feature>
<feature type="region of interest" description="Disordered" evidence="18">
    <location>
        <begin position="174"/>
        <end position="447"/>
    </location>
</feature>
<evidence type="ECO:0000256" key="11">
    <source>
        <dbReference type="ARBA" id="ARBA00022816"/>
    </source>
</evidence>
<feature type="compositionally biased region" description="Low complexity" evidence="18">
    <location>
        <begin position="297"/>
        <end position="308"/>
    </location>
</feature>
<feature type="compositionally biased region" description="Polar residues" evidence="18">
    <location>
        <begin position="7"/>
        <end position="21"/>
    </location>
</feature>
<evidence type="ECO:0000256" key="6">
    <source>
        <dbReference type="ARBA" id="ARBA00019964"/>
    </source>
</evidence>
<protein>
    <recommendedName>
        <fullName evidence="6">Protein CASC3</fullName>
    </recommendedName>
</protein>
<feature type="compositionally biased region" description="Polar residues" evidence="18">
    <location>
        <begin position="376"/>
        <end position="398"/>
    </location>
</feature>
<evidence type="ECO:0000256" key="17">
    <source>
        <dbReference type="ARBA" id="ARBA00023273"/>
    </source>
</evidence>
<comment type="subcellular location">
    <subcellularLocation>
        <location evidence="2">Cell projection</location>
        <location evidence="2">Dendrite</location>
    </subcellularLocation>
    <subcellularLocation>
        <location evidence="1">Cytoplasm</location>
        <location evidence="1">Stress granule</location>
    </subcellularLocation>
    <subcellularLocation>
        <location evidence="4">Cytoplasm</location>
        <location evidence="4">Perinuclear region</location>
    </subcellularLocation>
    <subcellularLocation>
        <location evidence="3">Nucleus speckle</location>
    </subcellularLocation>
</comment>
<evidence type="ECO:0000256" key="18">
    <source>
        <dbReference type="SAM" id="MobiDB-lite"/>
    </source>
</evidence>
<evidence type="ECO:0000256" key="8">
    <source>
        <dbReference type="ARBA" id="ARBA00022490"/>
    </source>
</evidence>
<evidence type="ECO:0000256" key="10">
    <source>
        <dbReference type="ARBA" id="ARBA00022728"/>
    </source>
</evidence>